<reference evidence="6" key="2">
    <citation type="journal article" date="2021" name="PeerJ">
        <title>Extensive microbial diversity within the chicken gut microbiome revealed by metagenomics and culture.</title>
        <authorList>
            <person name="Gilroy R."/>
            <person name="Ravi A."/>
            <person name="Getino M."/>
            <person name="Pursley I."/>
            <person name="Horton D.L."/>
            <person name="Alikhan N.F."/>
            <person name="Baker D."/>
            <person name="Gharbi K."/>
            <person name="Hall N."/>
            <person name="Watson M."/>
            <person name="Adriaenssens E.M."/>
            <person name="Foster-Nyarko E."/>
            <person name="Jarju S."/>
            <person name="Secka A."/>
            <person name="Antonio M."/>
            <person name="Oren A."/>
            <person name="Chaudhuri R.R."/>
            <person name="La Ragione R."/>
            <person name="Hildebrand F."/>
            <person name="Pallen M.J."/>
        </authorList>
    </citation>
    <scope>NUCLEOTIDE SEQUENCE</scope>
    <source>
        <strain evidence="6">USAMLcec3-3695</strain>
    </source>
</reference>
<dbReference type="Gene3D" id="3.50.50.60">
    <property type="entry name" value="FAD/NAD(P)-binding domain"/>
    <property type="match status" value="1"/>
</dbReference>
<dbReference type="InterPro" id="IPR023166">
    <property type="entry name" value="BaiN-like_dom_sf"/>
</dbReference>
<dbReference type="Proteomes" id="UP000824109">
    <property type="component" value="Unassembled WGS sequence"/>
</dbReference>
<dbReference type="AlphaFoldDB" id="A0A9D1SF27"/>
<keyword evidence="3" id="KW-0274">FAD</keyword>
<dbReference type="InterPro" id="IPR036188">
    <property type="entry name" value="FAD/NAD-bd_sf"/>
</dbReference>
<evidence type="ECO:0000256" key="1">
    <source>
        <dbReference type="ARBA" id="ARBA00001974"/>
    </source>
</evidence>
<sequence length="409" mass="43889">MTVIVCGAGAAGLMAAGTAAKYADRVILIEKNDRVGRKLRITGKGRCNITNSRDVAEMIDMYPTNGKFLYSALYTFTNDDMVSLLEELGVKTKVERGGRIFPVSDDARDVVAAMRRYAMRDNVKLVKAKVKAIIIENGAVMGVSTSAGRFLGDRVIVCTGGASYPQTGSDGSGYELARQAGHTVTDITPSLVPLTVEEDICRDLSGLSLRNVKTAAYGKRGRKLYEGFGEMLFTHFGVSGPLILSMSAHIRKEAAKGCTLEIDLKPALAPEKLDARILRDLEANNRKHLINSLDALLPKALIPVVIENAGIEPHKPAAEVTKAERLRLGEAIKRFTLHITGLRPVEEAIVTSGGVKTSEIDPSTMESKLVKGLYFAGEIIDIDGYTGGYNLQAAWSTGYLAGINAGGGI</sequence>
<protein>
    <submittedName>
        <fullName evidence="6">NAD(P)/FAD-dependent oxidoreductase</fullName>
    </submittedName>
</protein>
<dbReference type="EMBL" id="DVNB01000099">
    <property type="protein sequence ID" value="HIU58069.1"/>
    <property type="molecule type" value="Genomic_DNA"/>
</dbReference>
<dbReference type="InterPro" id="IPR057661">
    <property type="entry name" value="RsdA/BaiN/AoA(So)_Rossmann"/>
</dbReference>
<dbReference type="InterPro" id="IPR004792">
    <property type="entry name" value="BaiN-like"/>
</dbReference>
<dbReference type="Gene3D" id="2.40.30.10">
    <property type="entry name" value="Translation factors"/>
    <property type="match status" value="1"/>
</dbReference>
<proteinExistence type="predicted"/>
<dbReference type="NCBIfam" id="TIGR00275">
    <property type="entry name" value="aminoacetone oxidase family FAD-binding enzyme"/>
    <property type="match status" value="1"/>
</dbReference>
<dbReference type="Gene3D" id="1.10.8.260">
    <property type="entry name" value="HI0933 insert domain-like"/>
    <property type="match status" value="1"/>
</dbReference>
<evidence type="ECO:0000313" key="6">
    <source>
        <dbReference type="EMBL" id="HIU58069.1"/>
    </source>
</evidence>
<feature type="domain" description="RsdA/BaiN/AoA(So)-like insert" evidence="5">
    <location>
        <begin position="189"/>
        <end position="350"/>
    </location>
</feature>
<comment type="caution">
    <text evidence="6">The sequence shown here is derived from an EMBL/GenBank/DDBJ whole genome shotgun (WGS) entry which is preliminary data.</text>
</comment>
<dbReference type="SUPFAM" id="SSF160996">
    <property type="entry name" value="HI0933 insert domain-like"/>
    <property type="match status" value="1"/>
</dbReference>
<evidence type="ECO:0000259" key="4">
    <source>
        <dbReference type="Pfam" id="PF03486"/>
    </source>
</evidence>
<dbReference type="SUPFAM" id="SSF51905">
    <property type="entry name" value="FAD/NAD(P)-binding domain"/>
    <property type="match status" value="1"/>
</dbReference>
<dbReference type="PANTHER" id="PTHR42887:SF2">
    <property type="entry name" value="OS12G0638800 PROTEIN"/>
    <property type="match status" value="1"/>
</dbReference>
<dbReference type="PANTHER" id="PTHR42887">
    <property type="entry name" value="OS12G0638800 PROTEIN"/>
    <property type="match status" value="1"/>
</dbReference>
<keyword evidence="2" id="KW-0285">Flavoprotein</keyword>
<evidence type="ECO:0000256" key="2">
    <source>
        <dbReference type="ARBA" id="ARBA00022630"/>
    </source>
</evidence>
<dbReference type="Pfam" id="PF03486">
    <property type="entry name" value="HI0933_like"/>
    <property type="match status" value="1"/>
</dbReference>
<gene>
    <name evidence="6" type="ORF">IAA61_09720</name>
</gene>
<feature type="domain" description="RsdA/BaiN/AoA(So)-like Rossmann fold-like" evidence="4">
    <location>
        <begin position="2"/>
        <end position="402"/>
    </location>
</feature>
<evidence type="ECO:0000313" key="7">
    <source>
        <dbReference type="Proteomes" id="UP000824109"/>
    </source>
</evidence>
<accession>A0A9D1SF27</accession>
<dbReference type="Pfam" id="PF22780">
    <property type="entry name" value="HI0933_like_1st"/>
    <property type="match status" value="1"/>
</dbReference>
<evidence type="ECO:0000256" key="3">
    <source>
        <dbReference type="ARBA" id="ARBA00022827"/>
    </source>
</evidence>
<name>A0A9D1SF27_9FIRM</name>
<organism evidence="6 7">
    <name type="scientific">Candidatus Ornithomonoglobus merdipullorum</name>
    <dbReference type="NCBI Taxonomy" id="2840895"/>
    <lineage>
        <taxon>Bacteria</taxon>
        <taxon>Bacillati</taxon>
        <taxon>Bacillota</taxon>
        <taxon>Clostridia</taxon>
        <taxon>Candidatus Ornithomonoglobus</taxon>
    </lineage>
</organism>
<evidence type="ECO:0000259" key="5">
    <source>
        <dbReference type="Pfam" id="PF22780"/>
    </source>
</evidence>
<reference evidence="6" key="1">
    <citation type="submission" date="2020-10" db="EMBL/GenBank/DDBJ databases">
        <authorList>
            <person name="Gilroy R."/>
        </authorList>
    </citation>
    <scope>NUCLEOTIDE SEQUENCE</scope>
    <source>
        <strain evidence="6">USAMLcec3-3695</strain>
    </source>
</reference>
<dbReference type="InterPro" id="IPR055178">
    <property type="entry name" value="RsdA/BaiN/AoA(So)-like_dom"/>
</dbReference>
<comment type="cofactor">
    <cofactor evidence="1">
        <name>FAD</name>
        <dbReference type="ChEBI" id="CHEBI:57692"/>
    </cofactor>
</comment>